<dbReference type="Pfam" id="PF17917">
    <property type="entry name" value="RT_RNaseH"/>
    <property type="match status" value="1"/>
</dbReference>
<evidence type="ECO:0000256" key="1">
    <source>
        <dbReference type="ARBA" id="ARBA00022679"/>
    </source>
</evidence>
<evidence type="ECO:0000256" key="6">
    <source>
        <dbReference type="ARBA" id="ARBA00022918"/>
    </source>
</evidence>
<dbReference type="GO" id="GO:0016787">
    <property type="term" value="F:hydrolase activity"/>
    <property type="evidence" value="ECO:0007669"/>
    <property type="project" value="UniProtKB-KW"/>
</dbReference>
<keyword evidence="1" id="KW-0808">Transferase</keyword>
<keyword evidence="2" id="KW-0548">Nucleotidyltransferase</keyword>
<evidence type="ECO:0000256" key="4">
    <source>
        <dbReference type="ARBA" id="ARBA00022759"/>
    </source>
</evidence>
<dbReference type="Gene3D" id="3.30.70.270">
    <property type="match status" value="2"/>
</dbReference>
<evidence type="ECO:0000256" key="5">
    <source>
        <dbReference type="ARBA" id="ARBA00022801"/>
    </source>
</evidence>
<dbReference type="Proteomes" id="UP001377567">
    <property type="component" value="Unassembled WGS sequence"/>
</dbReference>
<evidence type="ECO:0000256" key="2">
    <source>
        <dbReference type="ARBA" id="ARBA00022695"/>
    </source>
</evidence>
<dbReference type="SUPFAM" id="SSF56672">
    <property type="entry name" value="DNA/RNA polymerases"/>
    <property type="match status" value="1"/>
</dbReference>
<evidence type="ECO:0000259" key="7">
    <source>
        <dbReference type="Pfam" id="PF17917"/>
    </source>
</evidence>
<dbReference type="InterPro" id="IPR043502">
    <property type="entry name" value="DNA/RNA_pol_sf"/>
</dbReference>
<dbReference type="GO" id="GO:0003964">
    <property type="term" value="F:RNA-directed DNA polymerase activity"/>
    <property type="evidence" value="ECO:0007669"/>
    <property type="project" value="UniProtKB-KW"/>
</dbReference>
<reference evidence="8 9" key="1">
    <citation type="journal article" date="2023" name="Elife">
        <title>Identification of key yeast species and microbe-microbe interactions impacting larval growth of Drosophila in the wild.</title>
        <authorList>
            <person name="Mure A."/>
            <person name="Sugiura Y."/>
            <person name="Maeda R."/>
            <person name="Honda K."/>
            <person name="Sakurai N."/>
            <person name="Takahashi Y."/>
            <person name="Watada M."/>
            <person name="Katoh T."/>
            <person name="Gotoh A."/>
            <person name="Gotoh Y."/>
            <person name="Taniguchi I."/>
            <person name="Nakamura K."/>
            <person name="Hayashi T."/>
            <person name="Katayama T."/>
            <person name="Uemura T."/>
            <person name="Hattori Y."/>
        </authorList>
    </citation>
    <scope>NUCLEOTIDE SEQUENCE [LARGE SCALE GENOMIC DNA]</scope>
    <source>
        <strain evidence="8 9">KH-74</strain>
    </source>
</reference>
<dbReference type="EMBL" id="BTGD01000011">
    <property type="protein sequence ID" value="GMM57165.1"/>
    <property type="molecule type" value="Genomic_DNA"/>
</dbReference>
<proteinExistence type="predicted"/>
<feature type="domain" description="Reverse transcriptase RNase H-like" evidence="7">
    <location>
        <begin position="146"/>
        <end position="246"/>
    </location>
</feature>
<evidence type="ECO:0000256" key="3">
    <source>
        <dbReference type="ARBA" id="ARBA00022722"/>
    </source>
</evidence>
<organism evidence="8 9">
    <name type="scientific">Maudiozyma humilis</name>
    <name type="common">Sour dough yeast</name>
    <name type="synonym">Kazachstania humilis</name>
    <dbReference type="NCBI Taxonomy" id="51915"/>
    <lineage>
        <taxon>Eukaryota</taxon>
        <taxon>Fungi</taxon>
        <taxon>Dikarya</taxon>
        <taxon>Ascomycota</taxon>
        <taxon>Saccharomycotina</taxon>
        <taxon>Saccharomycetes</taxon>
        <taxon>Saccharomycetales</taxon>
        <taxon>Saccharomycetaceae</taxon>
        <taxon>Maudiozyma</taxon>
    </lineage>
</organism>
<sequence>MFSEDVLRYIDVAINTRIGQLVTLLILAILRKEGLVCKKSKCHFLQRSVEFLGHTCSAKGFSVQQDKIKAIEGLPMPKDIKSAQRFLGMVNYYRTFIPECSKVANPLIDFISKKMLWGPKIEHAVMQLKSSLVTVPVLVPFVVGGEYRLTTDASLIAMGAVLERMKDGRVHGVVGYFSKIVSPTQARYHVGEIELLAIIAALHHFRYYLHGHHFTQRTDHISLLSLKNLKEPSKRLANWLSTLSEYDFDIEYIKGPQNFVADALSRPCTTPKEKIFPIVQLSQVDPRQWKNQWDTDPWTATVQKTLGLTNQCQANSGDKSLFEKILQKV</sequence>
<keyword evidence="9" id="KW-1185">Reference proteome</keyword>
<dbReference type="PANTHER" id="PTHR37984:SF5">
    <property type="entry name" value="PROTEIN NYNRIN-LIKE"/>
    <property type="match status" value="1"/>
</dbReference>
<gene>
    <name evidence="8" type="ORF">DAKH74_037810</name>
</gene>
<dbReference type="InterPro" id="IPR043128">
    <property type="entry name" value="Rev_trsase/Diguanyl_cyclase"/>
</dbReference>
<evidence type="ECO:0000313" key="8">
    <source>
        <dbReference type="EMBL" id="GMM57165.1"/>
    </source>
</evidence>
<dbReference type="AlphaFoldDB" id="A0AAV5S0I1"/>
<keyword evidence="3" id="KW-0540">Nuclease</keyword>
<accession>A0AAV5S0I1</accession>
<dbReference type="GO" id="GO:0004519">
    <property type="term" value="F:endonuclease activity"/>
    <property type="evidence" value="ECO:0007669"/>
    <property type="project" value="UniProtKB-KW"/>
</dbReference>
<dbReference type="InterPro" id="IPR050951">
    <property type="entry name" value="Retrovirus_Pol_polyprotein"/>
</dbReference>
<comment type="caution">
    <text evidence="8">The sequence shown here is derived from an EMBL/GenBank/DDBJ whole genome shotgun (WGS) entry which is preliminary data.</text>
</comment>
<dbReference type="CDD" id="cd09274">
    <property type="entry name" value="RNase_HI_RT_Ty3"/>
    <property type="match status" value="1"/>
</dbReference>
<keyword evidence="4" id="KW-0255">Endonuclease</keyword>
<dbReference type="InterPro" id="IPR041373">
    <property type="entry name" value="RT_RNaseH"/>
</dbReference>
<keyword evidence="6" id="KW-0695">RNA-directed DNA polymerase</keyword>
<keyword evidence="5" id="KW-0378">Hydrolase</keyword>
<name>A0AAV5S0I1_MAUHU</name>
<protein>
    <recommendedName>
        <fullName evidence="7">Reverse transcriptase RNase H-like domain-containing protein</fullName>
    </recommendedName>
</protein>
<dbReference type="PANTHER" id="PTHR37984">
    <property type="entry name" value="PROTEIN CBG26694"/>
    <property type="match status" value="1"/>
</dbReference>
<evidence type="ECO:0000313" key="9">
    <source>
        <dbReference type="Proteomes" id="UP001377567"/>
    </source>
</evidence>